<accession>A0ABN6MNP5</accession>
<protein>
    <recommendedName>
        <fullName evidence="4">Histidine kinase</fullName>
    </recommendedName>
</protein>
<sequence>MSIETTSNDVEQSIGARDHGTREAIERPVASTPGGDQEFPLKVSRTLLAELCPAAVEDVLARFSDGVIEYSTDADHEGSGEWDATRIAYAVTVLLEDALKRCGGAGPVSLRWREYEDEVVLRVQFPRPLARGDRLVTYFKEGVRLDGADDTVGTLRLVVARKIVLQHGGRLARVRTRAGTCYVATLPRAGAGAARADEEDLDLG</sequence>
<evidence type="ECO:0000313" key="2">
    <source>
        <dbReference type="EMBL" id="BDG02672.1"/>
    </source>
</evidence>
<evidence type="ECO:0000313" key="3">
    <source>
        <dbReference type="Proteomes" id="UP001162891"/>
    </source>
</evidence>
<feature type="compositionally biased region" description="Basic and acidic residues" evidence="1">
    <location>
        <begin position="16"/>
        <end position="26"/>
    </location>
</feature>
<feature type="compositionally biased region" description="Polar residues" evidence="1">
    <location>
        <begin position="1"/>
        <end position="11"/>
    </location>
</feature>
<proteinExistence type="predicted"/>
<dbReference type="SUPFAM" id="SSF55874">
    <property type="entry name" value="ATPase domain of HSP90 chaperone/DNA topoisomerase II/histidine kinase"/>
    <property type="match status" value="1"/>
</dbReference>
<dbReference type="EMBL" id="AP025591">
    <property type="protein sequence ID" value="BDG02672.1"/>
    <property type="molecule type" value="Genomic_DNA"/>
</dbReference>
<name>A0ABN6MNP5_9BACT</name>
<dbReference type="InterPro" id="IPR036890">
    <property type="entry name" value="HATPase_C_sf"/>
</dbReference>
<evidence type="ECO:0008006" key="4">
    <source>
        <dbReference type="Google" id="ProtNLM"/>
    </source>
</evidence>
<evidence type="ECO:0000256" key="1">
    <source>
        <dbReference type="SAM" id="MobiDB-lite"/>
    </source>
</evidence>
<dbReference type="RefSeq" id="WP_248360360.1">
    <property type="nucleotide sequence ID" value="NZ_AP025591.1"/>
</dbReference>
<keyword evidence="3" id="KW-1185">Reference proteome</keyword>
<feature type="region of interest" description="Disordered" evidence="1">
    <location>
        <begin position="1"/>
        <end position="37"/>
    </location>
</feature>
<gene>
    <name evidence="2" type="ORF">AMOR_16680</name>
</gene>
<dbReference type="Gene3D" id="3.30.565.10">
    <property type="entry name" value="Histidine kinase-like ATPase, C-terminal domain"/>
    <property type="match status" value="1"/>
</dbReference>
<dbReference type="Proteomes" id="UP001162891">
    <property type="component" value="Chromosome"/>
</dbReference>
<organism evidence="2 3">
    <name type="scientific">Anaeromyxobacter oryzae</name>
    <dbReference type="NCBI Taxonomy" id="2918170"/>
    <lineage>
        <taxon>Bacteria</taxon>
        <taxon>Pseudomonadati</taxon>
        <taxon>Myxococcota</taxon>
        <taxon>Myxococcia</taxon>
        <taxon>Myxococcales</taxon>
        <taxon>Cystobacterineae</taxon>
        <taxon>Anaeromyxobacteraceae</taxon>
        <taxon>Anaeromyxobacter</taxon>
    </lineage>
</organism>
<reference evidence="3" key="1">
    <citation type="journal article" date="2022" name="Int. J. Syst. Evol. Microbiol.">
        <title>Anaeromyxobacter oryzae sp. nov., Anaeromyxobacter diazotrophicus sp. nov. and Anaeromyxobacter paludicola sp. nov., isolated from paddy soils.</title>
        <authorList>
            <person name="Itoh H."/>
            <person name="Xu Z."/>
            <person name="Mise K."/>
            <person name="Masuda Y."/>
            <person name="Ushijima N."/>
            <person name="Hayakawa C."/>
            <person name="Shiratori Y."/>
            <person name="Senoo K."/>
        </authorList>
    </citation>
    <scope>NUCLEOTIDE SEQUENCE [LARGE SCALE GENOMIC DNA]</scope>
    <source>
        <strain evidence="3">Red232</strain>
    </source>
</reference>